<name>A0ABW3ZND2_9RHOB</name>
<reference evidence="2" key="1">
    <citation type="journal article" date="2019" name="Int. J. Syst. Evol. Microbiol.">
        <title>The Global Catalogue of Microorganisms (GCM) 10K type strain sequencing project: providing services to taxonomists for standard genome sequencing and annotation.</title>
        <authorList>
            <consortium name="The Broad Institute Genomics Platform"/>
            <consortium name="The Broad Institute Genome Sequencing Center for Infectious Disease"/>
            <person name="Wu L."/>
            <person name="Ma J."/>
        </authorList>
    </citation>
    <scope>NUCLEOTIDE SEQUENCE [LARGE SCALE GENOMIC DNA]</scope>
    <source>
        <strain evidence="2">CCUG 62953</strain>
    </source>
</reference>
<evidence type="ECO:0000313" key="2">
    <source>
        <dbReference type="Proteomes" id="UP001597135"/>
    </source>
</evidence>
<dbReference type="Proteomes" id="UP001597135">
    <property type="component" value="Unassembled WGS sequence"/>
</dbReference>
<proteinExistence type="predicted"/>
<evidence type="ECO:0000313" key="1">
    <source>
        <dbReference type="EMBL" id="MFD1344652.1"/>
    </source>
</evidence>
<gene>
    <name evidence="1" type="ORF">ACFQ4E_19640</name>
</gene>
<comment type="caution">
    <text evidence="1">The sequence shown here is derived from an EMBL/GenBank/DDBJ whole genome shotgun (WGS) entry which is preliminary data.</text>
</comment>
<dbReference type="RefSeq" id="WP_386806228.1">
    <property type="nucleotide sequence ID" value="NZ_JBHTMU010000060.1"/>
</dbReference>
<sequence length="391" mass="44034">MTSQWTKNRAEDGAVPSDVLKIHEVHYEYDGPLIFSGDFGVVKCLFVKVYDEAGTELFLAAEPKPGAITMMSEGRLSVYGALSSESYWLISKEINHAYLKFWRLQKSEVPTKFFPKESKALFHWMGDAPNSITQAEGLLSLKYKGASLTEQGMPLGRLKSLVDQSSRSLRRLLTPLPLSKSRPSTFDVEVAPLEFASLVISVKEPNINLATLKQHYKELEADKLKVEFFERVQSIAEGLEQLAQVRGTDKFNEEYARQNFAFLSSLLELLPRQDGFLSETEINAQKAERTVSLSFNPSQAEDLRDAVNVATQGTVTETGLIGGYIDKSQTVRMRSSRGKEVTCRFRHGDFERLTKSQNFKKGAKIKITGKLTIRPRIDLFEVEDYELLPAT</sequence>
<organism evidence="1 2">
    <name type="scientific">Litorisediminicola beolgyonensis</name>
    <dbReference type="NCBI Taxonomy" id="1173614"/>
    <lineage>
        <taxon>Bacteria</taxon>
        <taxon>Pseudomonadati</taxon>
        <taxon>Pseudomonadota</taxon>
        <taxon>Alphaproteobacteria</taxon>
        <taxon>Rhodobacterales</taxon>
        <taxon>Paracoccaceae</taxon>
        <taxon>Litorisediminicola</taxon>
    </lineage>
</organism>
<accession>A0ABW3ZND2</accession>
<protein>
    <submittedName>
        <fullName evidence="1">Uncharacterized protein</fullName>
    </submittedName>
</protein>
<keyword evidence="2" id="KW-1185">Reference proteome</keyword>
<dbReference type="EMBL" id="JBHTMU010000060">
    <property type="protein sequence ID" value="MFD1344652.1"/>
    <property type="molecule type" value="Genomic_DNA"/>
</dbReference>